<dbReference type="InterPro" id="IPR000917">
    <property type="entry name" value="Sulfatase_N"/>
</dbReference>
<dbReference type="Pfam" id="PF00884">
    <property type="entry name" value="Sulfatase"/>
    <property type="match status" value="1"/>
</dbReference>
<evidence type="ECO:0000313" key="2">
    <source>
        <dbReference type="EMBL" id="RNB90258.1"/>
    </source>
</evidence>
<comment type="caution">
    <text evidence="2">The sequence shown here is derived from an EMBL/GenBank/DDBJ whole genome shotgun (WGS) entry which is preliminary data.</text>
</comment>
<dbReference type="PANTHER" id="PTHR46615">
    <property type="entry name" value="ARYLSULFATASE K"/>
    <property type="match status" value="1"/>
</dbReference>
<protein>
    <submittedName>
        <fullName evidence="2">Arylsulfatase</fullName>
    </submittedName>
</protein>
<evidence type="ECO:0000259" key="1">
    <source>
        <dbReference type="Pfam" id="PF00884"/>
    </source>
</evidence>
<dbReference type="OrthoDB" id="9762324at2"/>
<sequence>MAVKRPNILIILTDEERFPPVYESAALAEWSRTQLPAHAFLRQHGLEFCRHYIAASACCPSRASLFTGQYPSLHGVSQTPGAAKTAFDPDQFWLDPNTVPTLGDYMRLNGYRTYYLGKWHFSNADIIRPGSHLSFPSYNPATGIPDPASEQLYLHANRLDEYGFSHWVGPEPHGKNPHNSGSSSAIGPRGRDQTYASLFTSLIDQLEQERMSGDAARTDAPWLIVTSFVNPHDIVLYGDYSTMSPLFSFPVAPSIPDVPYPPTYEETLADRPSCQRSYRRLYHRAFQPISDERYYFRLYYQLIKNADDQMMRVLDRFRRSSFYDETLIVFTADHGDLLGAHGRLHQKFYCAYEEALHVPLIIHQPKLFPVPRQSELLTSHIDLVPTILGLTGADVTKLQATLRFTHTETRLFVGRNLADAFLGKQTVDRSWEPIYFMTSDDPTSGLHQVSLLGVPYPSVKGPKQIETVIAQLRTSVGEELWKYSRYFEPDVPDCEEFELYNLSADPEERINLAHPDWMDSSSWQIQQIMKTLLQEQAREKRLTPLTAGVQ</sequence>
<keyword evidence="3" id="KW-1185">Reference proteome</keyword>
<dbReference type="EMBL" id="RHHQ01000007">
    <property type="protein sequence ID" value="RNB90258.1"/>
    <property type="molecule type" value="Genomic_DNA"/>
</dbReference>
<organism evidence="2 3">
    <name type="scientific">Brevibacillus fluminis</name>
    <dbReference type="NCBI Taxonomy" id="511487"/>
    <lineage>
        <taxon>Bacteria</taxon>
        <taxon>Bacillati</taxon>
        <taxon>Bacillota</taxon>
        <taxon>Bacilli</taxon>
        <taxon>Bacillales</taxon>
        <taxon>Paenibacillaceae</taxon>
        <taxon>Brevibacillus</taxon>
    </lineage>
</organism>
<reference evidence="2 3" key="1">
    <citation type="submission" date="2018-10" db="EMBL/GenBank/DDBJ databases">
        <title>Phylogenomics of Brevibacillus.</title>
        <authorList>
            <person name="Dunlap C."/>
        </authorList>
    </citation>
    <scope>NUCLEOTIDE SEQUENCE [LARGE SCALE GENOMIC DNA]</scope>
    <source>
        <strain evidence="2 3">JCM 15716</strain>
    </source>
</reference>
<dbReference type="AlphaFoldDB" id="A0A3M8DQ47"/>
<name>A0A3M8DQ47_9BACL</name>
<evidence type="ECO:0000313" key="3">
    <source>
        <dbReference type="Proteomes" id="UP000271031"/>
    </source>
</evidence>
<dbReference type="InterPro" id="IPR051849">
    <property type="entry name" value="GAG-degrading_sulfatase"/>
</dbReference>
<proteinExistence type="predicted"/>
<accession>A0A3M8DQ47</accession>
<dbReference type="InterPro" id="IPR017850">
    <property type="entry name" value="Alkaline_phosphatase_core_sf"/>
</dbReference>
<feature type="domain" description="Sulfatase N-terminal" evidence="1">
    <location>
        <begin position="6"/>
        <end position="393"/>
    </location>
</feature>
<gene>
    <name evidence="2" type="ORF">EDM56_07005</name>
</gene>
<dbReference type="SUPFAM" id="SSF53649">
    <property type="entry name" value="Alkaline phosphatase-like"/>
    <property type="match status" value="1"/>
</dbReference>
<dbReference type="GO" id="GO:0004065">
    <property type="term" value="F:arylsulfatase activity"/>
    <property type="evidence" value="ECO:0007669"/>
    <property type="project" value="TreeGrafter"/>
</dbReference>
<dbReference type="Gene3D" id="3.40.720.10">
    <property type="entry name" value="Alkaline Phosphatase, subunit A"/>
    <property type="match status" value="1"/>
</dbReference>
<dbReference type="Proteomes" id="UP000271031">
    <property type="component" value="Unassembled WGS sequence"/>
</dbReference>
<dbReference type="PANTHER" id="PTHR46615:SF1">
    <property type="entry name" value="ARYLSULFATASE K"/>
    <property type="match status" value="1"/>
</dbReference>
<dbReference type="GO" id="GO:0015024">
    <property type="term" value="F:glucuronate-2-sulfatase activity"/>
    <property type="evidence" value="ECO:0007669"/>
    <property type="project" value="TreeGrafter"/>
</dbReference>